<dbReference type="SUPFAM" id="SSF82693">
    <property type="entry name" value="Multidrug efflux transporter AcrB pore domain, PN1, PN2, PC1 and PC2 subdomains"/>
    <property type="match status" value="3"/>
</dbReference>
<dbReference type="SUPFAM" id="SSF82714">
    <property type="entry name" value="Multidrug efflux transporter AcrB TolC docking domain, DN and DC subdomains"/>
    <property type="match status" value="2"/>
</dbReference>
<dbReference type="RefSeq" id="WP_053840301.1">
    <property type="nucleotide sequence ID" value="NZ_CP076250.1"/>
</dbReference>
<dbReference type="GO" id="GO:0042910">
    <property type="term" value="F:xenobiotic transmembrane transporter activity"/>
    <property type="evidence" value="ECO:0007669"/>
    <property type="project" value="TreeGrafter"/>
</dbReference>
<dbReference type="Pfam" id="PF00873">
    <property type="entry name" value="ACR_tran"/>
    <property type="match status" value="1"/>
</dbReference>
<evidence type="ECO:0000256" key="2">
    <source>
        <dbReference type="ARBA" id="ARBA00022448"/>
    </source>
</evidence>
<evidence type="ECO:0000256" key="8">
    <source>
        <dbReference type="SAM" id="Phobius"/>
    </source>
</evidence>
<keyword evidence="2" id="KW-0813">Transport</keyword>
<protein>
    <submittedName>
        <fullName evidence="9">Rnd superfamily protein</fullName>
    </submittedName>
</protein>
<dbReference type="InterPro" id="IPR027463">
    <property type="entry name" value="AcrB_DN_DC_subdom"/>
</dbReference>
<dbReference type="Gene3D" id="3.30.70.1430">
    <property type="entry name" value="Multidrug efflux transporter AcrB pore domain"/>
    <property type="match status" value="2"/>
</dbReference>
<dbReference type="Proteomes" id="UP000041247">
    <property type="component" value="Unassembled WGS sequence"/>
</dbReference>
<feature type="transmembrane region" description="Helical" evidence="8">
    <location>
        <begin position="12"/>
        <end position="32"/>
    </location>
</feature>
<feature type="transmembrane region" description="Helical" evidence="8">
    <location>
        <begin position="933"/>
        <end position="958"/>
    </location>
</feature>
<feature type="transmembrane region" description="Helical" evidence="8">
    <location>
        <begin position="907"/>
        <end position="927"/>
    </location>
</feature>
<dbReference type="Gene3D" id="3.30.2090.10">
    <property type="entry name" value="Multidrug efflux transporter AcrB TolC docking domain, DN and DC subdomains"/>
    <property type="match status" value="2"/>
</dbReference>
<sequence length="1066" mass="112804">MNLSAVFIRRVVMTSVLMIALVLAGGMAYFALPVSELPDVSFPTITVNMSLPGANPETMAAAVATPLERQFSGLPGLETMSSTSSVGSTRVVLQFALSRNVDAAAQDVQNAVSQAAGLLPREINPAQIQKEDPSAAPIMHLIVRSKTIALPLLNQFAKDRVALRLASVPGAGQIDVNGAQKYAVRLFVNPHLLAARHMGFDQIVSAVQAGNSNAPAGTLMGRARSYTVRADGQLKRAADFDNMVLSYADGAPVRFRDIGHAEDSVENLQTAAYLNGQRAIEINIHRQPGANTLAVTRGIQAALPAIRAQLPGDAQLDVLYDRGDYIGASVEDVEWTLLGSLLLVIVVILLFLRSWMATLIVALALPTSLIGTFAVMRLLHFSLDNISMLALTLSVGFVVDDAIVVIENIVRHAEQGASRMDAAIAATQEIGFTVLSMTLSLSAVFLPIVFMGGLVGRLFSEFGMVISIAVILSGIVSLTLTPMLASRWLDPKKSAGWVFERFDRLVEASERGYARSLEWSTQRIGLMAAIGIATLVCTAGMYAIVEKGFIPQVDSGKIDGDTRVPEGTAFADFLAKQNAVVKIIQRNPNVANVESVIGSDNTLSNSGRLLIGLKPLSERSGTAEEVIQAVRKQVAEIQGITLNMRNPPAIDMGPTASNGSLQYVLQSTDQKALYAQSDAILQDIGRVDGIQDPQSDLQLKNPQIEVILHREQAAALGVTAAGLQDTLQSAYGGRKISTIYGDTDQYEVLLQVEPSAQADLNGLDALSFNGNQNPGITAIGTQTSNSSSGTSAVLTAAGGPMVPLRAVADVRMGVGPVAINHYAGLPAVTLSMNLAPGVSLGDAASGIGTLMAQTLGKGDARAISGQFAGSAQAFENSLKTLPMLLLITVLLIYGVLAILYENALHPITILTSLPLAGFGAILMLVLFRQELNLFSFVGLILLVGLVKKNGIMMVDYALDLERSGDARWKSPRAAMLEAATVRFRPIMMTTLAAVLGSLPIALGFGAGAEARRPLGIAVVGGLLFSQALTLYLTPAFHIAMAEWSARRRARRGGTAPPPAPPLPEPA</sequence>
<feature type="transmembrane region" description="Helical" evidence="8">
    <location>
        <begin position="430"/>
        <end position="450"/>
    </location>
</feature>
<evidence type="ECO:0000256" key="3">
    <source>
        <dbReference type="ARBA" id="ARBA00022475"/>
    </source>
</evidence>
<feature type="transmembrane region" description="Helical" evidence="8">
    <location>
        <begin position="986"/>
        <end position="1008"/>
    </location>
</feature>
<dbReference type="Gene3D" id="1.20.1640.10">
    <property type="entry name" value="Multidrug efflux transporter AcrB transmembrane domain"/>
    <property type="match status" value="2"/>
</dbReference>
<evidence type="ECO:0000256" key="7">
    <source>
        <dbReference type="ARBA" id="ARBA00023136"/>
    </source>
</evidence>
<evidence type="ECO:0000313" key="10">
    <source>
        <dbReference type="Proteomes" id="UP000041247"/>
    </source>
</evidence>
<proteinExistence type="predicted"/>
<dbReference type="EMBL" id="CXOK01000026">
    <property type="protein sequence ID" value="CTP85918.1"/>
    <property type="molecule type" value="Genomic_DNA"/>
</dbReference>
<dbReference type="FunFam" id="1.20.1640.10:FF:000001">
    <property type="entry name" value="Efflux pump membrane transporter"/>
    <property type="match status" value="1"/>
</dbReference>
<dbReference type="GO" id="GO:0005886">
    <property type="term" value="C:plasma membrane"/>
    <property type="evidence" value="ECO:0007669"/>
    <property type="project" value="UniProtKB-SubCell"/>
</dbReference>
<dbReference type="Gene3D" id="3.30.70.1320">
    <property type="entry name" value="Multidrug efflux transporter AcrB pore domain like"/>
    <property type="match status" value="1"/>
</dbReference>
<evidence type="ECO:0000256" key="5">
    <source>
        <dbReference type="ARBA" id="ARBA00022692"/>
    </source>
</evidence>
<keyword evidence="5 8" id="KW-0812">Transmembrane</keyword>
<feature type="transmembrane region" description="Helical" evidence="8">
    <location>
        <begin position="881"/>
        <end position="900"/>
    </location>
</feature>
<dbReference type="PRINTS" id="PR00702">
    <property type="entry name" value="ACRIFLAVINRP"/>
</dbReference>
<accession>A0A0K2ZJU4</accession>
<keyword evidence="3" id="KW-1003">Cell membrane</keyword>
<keyword evidence="4" id="KW-0997">Cell inner membrane</keyword>
<organism evidence="9 10">
    <name type="scientific">Xanthomonas graminis pv. poae</name>
    <dbReference type="NCBI Taxonomy" id="227946"/>
    <lineage>
        <taxon>Bacteria</taxon>
        <taxon>Pseudomonadati</taxon>
        <taxon>Pseudomonadota</taxon>
        <taxon>Gammaproteobacteria</taxon>
        <taxon>Lysobacterales</taxon>
        <taxon>Lysobacteraceae</taxon>
        <taxon>Xanthomonas</taxon>
        <taxon>Xanthomonas translucens group</taxon>
        <taxon>Xanthomonas graminis</taxon>
    </lineage>
</organism>
<dbReference type="PANTHER" id="PTHR32063:SF21">
    <property type="entry name" value="MULTIDRUG RESISTANCE PROTEIN MDTB"/>
    <property type="match status" value="1"/>
</dbReference>
<dbReference type="Gene3D" id="3.30.70.1440">
    <property type="entry name" value="Multidrug efflux transporter AcrB pore domain"/>
    <property type="match status" value="1"/>
</dbReference>
<dbReference type="SUPFAM" id="SSF82866">
    <property type="entry name" value="Multidrug efflux transporter AcrB transmembrane domain"/>
    <property type="match status" value="2"/>
</dbReference>
<evidence type="ECO:0000313" key="9">
    <source>
        <dbReference type="EMBL" id="CTP85918.1"/>
    </source>
</evidence>
<dbReference type="PANTHER" id="PTHR32063">
    <property type="match status" value="1"/>
</dbReference>
<keyword evidence="7 8" id="KW-0472">Membrane</keyword>
<evidence type="ECO:0000256" key="6">
    <source>
        <dbReference type="ARBA" id="ARBA00022989"/>
    </source>
</evidence>
<dbReference type="AlphaFoldDB" id="A0A0K2ZJU4"/>
<feature type="transmembrane region" description="Helical" evidence="8">
    <location>
        <begin position="359"/>
        <end position="380"/>
    </location>
</feature>
<evidence type="ECO:0000256" key="4">
    <source>
        <dbReference type="ARBA" id="ARBA00022519"/>
    </source>
</evidence>
<dbReference type="InterPro" id="IPR001036">
    <property type="entry name" value="Acrflvin-R"/>
</dbReference>
<gene>
    <name evidence="9" type="ORF">XTPLMG728_1049</name>
</gene>
<comment type="subcellular location">
    <subcellularLocation>
        <location evidence="1">Cell inner membrane</location>
        <topology evidence="1">Multi-pass membrane protein</topology>
    </subcellularLocation>
</comment>
<name>A0A0K2ZJU4_9XANT</name>
<feature type="transmembrane region" description="Helical" evidence="8">
    <location>
        <begin position="524"/>
        <end position="545"/>
    </location>
</feature>
<evidence type="ECO:0000256" key="1">
    <source>
        <dbReference type="ARBA" id="ARBA00004429"/>
    </source>
</evidence>
<keyword evidence="6 8" id="KW-1133">Transmembrane helix</keyword>
<reference evidence="9 10" key="1">
    <citation type="submission" date="2015-07" db="EMBL/GenBank/DDBJ databases">
        <authorList>
            <person name="Noorani M."/>
        </authorList>
    </citation>
    <scope>NUCLEOTIDE SEQUENCE [LARGE SCALE GENOMIC DNA]</scope>
    <source>
        <strain evidence="9">LMG728</strain>
    </source>
</reference>
<feature type="transmembrane region" description="Helical" evidence="8">
    <location>
        <begin position="1014"/>
        <end position="1041"/>
    </location>
</feature>
<feature type="transmembrane region" description="Helical" evidence="8">
    <location>
        <begin position="335"/>
        <end position="352"/>
    </location>
</feature>
<feature type="transmembrane region" description="Helical" evidence="8">
    <location>
        <begin position="462"/>
        <end position="485"/>
    </location>
</feature>